<dbReference type="OrthoDB" id="4964299at2"/>
<evidence type="ECO:0000313" key="5">
    <source>
        <dbReference type="Proteomes" id="UP000261704"/>
    </source>
</evidence>
<proteinExistence type="predicted"/>
<keyword evidence="4" id="KW-0808">Transferase</keyword>
<dbReference type="EMBL" id="CP032125">
    <property type="protein sequence ID" value="AXX99898.1"/>
    <property type="molecule type" value="Genomic_DNA"/>
</dbReference>
<dbReference type="AlphaFoldDB" id="A0A347UM20"/>
<dbReference type="PANTHER" id="PTHR21461">
    <property type="entry name" value="GLYCOSYLTRANSFERASE FAMILY 92 PROTEIN"/>
    <property type="match status" value="1"/>
</dbReference>
<dbReference type="GO" id="GO:0016757">
    <property type="term" value="F:glycosyltransferase activity"/>
    <property type="evidence" value="ECO:0007669"/>
    <property type="project" value="TreeGrafter"/>
</dbReference>
<dbReference type="KEGG" id="pamo:BAR1_17165"/>
<keyword evidence="2" id="KW-0812">Transmembrane</keyword>
<accession>A0A347UM20</accession>
<gene>
    <name evidence="4" type="ORF">BAR1_17165</name>
</gene>
<dbReference type="GO" id="GO:0016020">
    <property type="term" value="C:membrane"/>
    <property type="evidence" value="ECO:0007669"/>
    <property type="project" value="UniProtKB-SubCell"/>
</dbReference>
<evidence type="ECO:0000256" key="2">
    <source>
        <dbReference type="ARBA" id="ARBA00022692"/>
    </source>
</evidence>
<sequence length="742" mass="83915">MFQKRTLNVQRFGDVTVLDAVPTPDGARLFFAANTPMDQFLAGKDTEIVDMRSVGDAPILTCTISGDAPVSVSVGETEMEIGLSEAETDLFEGLNVGFAIRNGETLETTLDWLQYHVEHHGMNAALILDRAAPESDKPYANKLKNKAARIKGLKRLVLLDSPVPLGKPDLPPEAHPYNVPGAPGKDRMEIPPADPWTSPLGELQLFELARLRFLNTARAVMTIEMYDLLVKRKGPNVFDRATKASHGCIQLDGHQIYPWRVRPNQPARFGDHICRQFDAKGTRKRWCVAPAVAKKNTVWRLIRVVGAPPAADETAPYLRCMALRHPTETVSKIVPKTSLIEDRHLLELAQNIFNYKPVRTPEENAEKRKKGETRTCIVTTMKNEGPFILEWLAYHRVIGVQDFLVYTNDCTDGTDTMLQMLQGKGLVQHRENPFRESGLKPQHAALQAADNEPMVKNADWLICMDVDEFIDIKCGDGTLNALYDAIGDANMISLTWRLFGNNDVHEFKDGLIIEQFTRCAEEFIRKPHQAWGFKTLYHNVGIFKKMGVHRPKGLKPQLWEDINWVNGSGRQMPSEMYRNGWRSTVTTYGYDLVQLNHYAVRSAESFLVKRDRGRVNHVDRDQGLVYWFRMNNNAVEERSIQRIVPAVRAEMDRLLADPDIAAAHAYSVEKHSAKIKELKAGDSYAAFYKELTDPKLEKLSRMHSQFGRNVFLQGPSVIPDEIADKDPDEKFFFTVEDGETAH</sequence>
<dbReference type="RefSeq" id="WP_118944549.1">
    <property type="nucleotide sequence ID" value="NZ_CP032125.1"/>
</dbReference>
<name>A0A347UM20_9RHOB</name>
<dbReference type="Proteomes" id="UP000261704">
    <property type="component" value="Chromosome"/>
</dbReference>
<reference evidence="4 5" key="1">
    <citation type="submission" date="2018-09" db="EMBL/GenBank/DDBJ databases">
        <title>Profundibacter amoris BAR1 gen. nov., sp. nov., a new member of the Roseobacter clade isolated at Lokis Castle Vent Field on the Arctic Mid-Oceanic Ridge.</title>
        <authorList>
            <person name="Le Moine Bauer S."/>
            <person name="Sjoeberg A.G."/>
            <person name="L'Haridon S."/>
            <person name="Stokke R."/>
            <person name="Roalkvam I."/>
            <person name="Steen I.H."/>
            <person name="Dahle H."/>
        </authorList>
    </citation>
    <scope>NUCLEOTIDE SEQUENCE [LARGE SCALE GENOMIC DNA]</scope>
    <source>
        <strain evidence="4 5">BAR1</strain>
    </source>
</reference>
<organism evidence="4 5">
    <name type="scientific">Profundibacter amoris</name>
    <dbReference type="NCBI Taxonomy" id="2171755"/>
    <lineage>
        <taxon>Bacteria</taxon>
        <taxon>Pseudomonadati</taxon>
        <taxon>Pseudomonadota</taxon>
        <taxon>Alphaproteobacteria</taxon>
        <taxon>Rhodobacterales</taxon>
        <taxon>Paracoccaceae</taxon>
        <taxon>Profundibacter</taxon>
    </lineage>
</organism>
<keyword evidence="3" id="KW-0472">Membrane</keyword>
<comment type="subcellular location">
    <subcellularLocation>
        <location evidence="1">Membrane</location>
        <topology evidence="1">Single-pass membrane protein</topology>
    </subcellularLocation>
</comment>
<protein>
    <submittedName>
        <fullName evidence="4">Glycosyltransferase family 2 protein</fullName>
    </submittedName>
</protein>
<keyword evidence="3" id="KW-1133">Transmembrane helix</keyword>
<evidence type="ECO:0000256" key="3">
    <source>
        <dbReference type="ARBA" id="ARBA00022989"/>
    </source>
</evidence>
<dbReference type="Pfam" id="PF13704">
    <property type="entry name" value="Glyco_tranf_2_4"/>
    <property type="match status" value="1"/>
</dbReference>
<dbReference type="InterPro" id="IPR029044">
    <property type="entry name" value="Nucleotide-diphossugar_trans"/>
</dbReference>
<evidence type="ECO:0000256" key="1">
    <source>
        <dbReference type="ARBA" id="ARBA00004167"/>
    </source>
</evidence>
<keyword evidence="5" id="KW-1185">Reference proteome</keyword>
<dbReference type="PANTHER" id="PTHR21461:SF69">
    <property type="entry name" value="GLYCOSYLTRANSFERASE FAMILY 92 PROTEIN"/>
    <property type="match status" value="1"/>
</dbReference>
<dbReference type="GO" id="GO:0005737">
    <property type="term" value="C:cytoplasm"/>
    <property type="evidence" value="ECO:0007669"/>
    <property type="project" value="TreeGrafter"/>
</dbReference>
<dbReference type="SUPFAM" id="SSF53448">
    <property type="entry name" value="Nucleotide-diphospho-sugar transferases"/>
    <property type="match status" value="1"/>
</dbReference>
<evidence type="ECO:0000313" key="4">
    <source>
        <dbReference type="EMBL" id="AXX99898.1"/>
    </source>
</evidence>